<dbReference type="EMBL" id="BARS01022553">
    <property type="protein sequence ID" value="GAG01443.1"/>
    <property type="molecule type" value="Genomic_DNA"/>
</dbReference>
<dbReference type="AlphaFoldDB" id="X0UM93"/>
<reference evidence="1" key="1">
    <citation type="journal article" date="2014" name="Front. Microbiol.">
        <title>High frequency of phylogenetically diverse reductive dehalogenase-homologous genes in deep subseafloor sedimentary metagenomes.</title>
        <authorList>
            <person name="Kawai M."/>
            <person name="Futagami T."/>
            <person name="Toyoda A."/>
            <person name="Takaki Y."/>
            <person name="Nishi S."/>
            <person name="Hori S."/>
            <person name="Arai W."/>
            <person name="Tsubouchi T."/>
            <person name="Morono Y."/>
            <person name="Uchiyama I."/>
            <person name="Ito T."/>
            <person name="Fujiyama A."/>
            <person name="Inagaki F."/>
            <person name="Takami H."/>
        </authorList>
    </citation>
    <scope>NUCLEOTIDE SEQUENCE</scope>
    <source>
        <strain evidence="1">Expedition CK06-06</strain>
    </source>
</reference>
<accession>X0UM93</accession>
<evidence type="ECO:0000313" key="1">
    <source>
        <dbReference type="EMBL" id="GAG01443.1"/>
    </source>
</evidence>
<sequence>AILTALIVGAAQGLHDRAARGTTVRILAALDAALQRYYDDWGKFPWYKNESDAALAELLGPVAGALDDEAVPSYCPVRRDDAGMETRVGAMLYAALNMRERNGPYISGGAGNVKVVRLKSSEYRACRVYVDGWGRPIHYFQPQTDHSINPPRLVPMPLLMSEGRRKDFPDDTWAPDTSNSKADNLTNYDLHVMNITSLEIDDSNREY</sequence>
<gene>
    <name evidence="1" type="ORF">S01H1_36046</name>
</gene>
<organism evidence="1">
    <name type="scientific">marine sediment metagenome</name>
    <dbReference type="NCBI Taxonomy" id="412755"/>
    <lineage>
        <taxon>unclassified sequences</taxon>
        <taxon>metagenomes</taxon>
        <taxon>ecological metagenomes</taxon>
    </lineage>
</organism>
<proteinExistence type="predicted"/>
<name>X0UM93_9ZZZZ</name>
<feature type="non-terminal residue" evidence="1">
    <location>
        <position position="1"/>
    </location>
</feature>
<dbReference type="Gene3D" id="3.30.700.10">
    <property type="entry name" value="Glycoprotein, Type 4 Pilin"/>
    <property type="match status" value="1"/>
</dbReference>
<protein>
    <submittedName>
        <fullName evidence="1">Uncharacterized protein</fullName>
    </submittedName>
</protein>
<comment type="caution">
    <text evidence="1">The sequence shown here is derived from an EMBL/GenBank/DDBJ whole genome shotgun (WGS) entry which is preliminary data.</text>
</comment>